<keyword evidence="2" id="KW-0677">Repeat</keyword>
<dbReference type="Pfam" id="PF00249">
    <property type="entry name" value="Myb_DNA-binding"/>
    <property type="match status" value="2"/>
</dbReference>
<dbReference type="CDD" id="cd00167">
    <property type="entry name" value="SANT"/>
    <property type="match status" value="2"/>
</dbReference>
<proteinExistence type="predicted"/>
<dbReference type="AlphaFoldDB" id="A0A251RPD8"/>
<dbReference type="EMBL" id="MNCJ02000332">
    <property type="protein sequence ID" value="KAF5755148.1"/>
    <property type="molecule type" value="Genomic_DNA"/>
</dbReference>
<dbReference type="PROSITE" id="PS50090">
    <property type="entry name" value="MYB_LIKE"/>
    <property type="match status" value="2"/>
</dbReference>
<keyword evidence="9" id="KW-0371">Homeobox</keyword>
<evidence type="ECO:0000313" key="9">
    <source>
        <dbReference type="EMBL" id="OTF86212.1"/>
    </source>
</evidence>
<dbReference type="PANTHER" id="PTHR45614">
    <property type="entry name" value="MYB PROTEIN-RELATED"/>
    <property type="match status" value="1"/>
</dbReference>
<dbReference type="SUPFAM" id="SSF46689">
    <property type="entry name" value="Homeodomain-like"/>
    <property type="match status" value="1"/>
</dbReference>
<organism evidence="9 10">
    <name type="scientific">Helianthus annuus</name>
    <name type="common">Common sunflower</name>
    <dbReference type="NCBI Taxonomy" id="4232"/>
    <lineage>
        <taxon>Eukaryota</taxon>
        <taxon>Viridiplantae</taxon>
        <taxon>Streptophyta</taxon>
        <taxon>Embryophyta</taxon>
        <taxon>Tracheophyta</taxon>
        <taxon>Spermatophyta</taxon>
        <taxon>Magnoliopsida</taxon>
        <taxon>eudicotyledons</taxon>
        <taxon>Gunneridae</taxon>
        <taxon>Pentapetalae</taxon>
        <taxon>asterids</taxon>
        <taxon>campanulids</taxon>
        <taxon>Asterales</taxon>
        <taxon>Asteraceae</taxon>
        <taxon>Asteroideae</taxon>
        <taxon>Heliantheae alliance</taxon>
        <taxon>Heliantheae</taxon>
        <taxon>Helianthus</taxon>
    </lineage>
</organism>
<protein>
    <submittedName>
        <fullName evidence="9">Putative homeodomain-like protein</fullName>
    </submittedName>
    <submittedName>
        <fullName evidence="8">Transcription factor MYB family</fullName>
    </submittedName>
</protein>
<reference evidence="8 10" key="1">
    <citation type="journal article" date="2017" name="Nature">
        <title>The sunflower genome provides insights into oil metabolism, flowering and Asterid evolution.</title>
        <authorList>
            <person name="Badouin H."/>
            <person name="Gouzy J."/>
            <person name="Grassa C.J."/>
            <person name="Murat F."/>
            <person name="Staton S.E."/>
            <person name="Cottret L."/>
            <person name="Lelandais-Briere C."/>
            <person name="Owens G.L."/>
            <person name="Carrere S."/>
            <person name="Mayjonade B."/>
            <person name="Legrand L."/>
            <person name="Gill N."/>
            <person name="Kane N.C."/>
            <person name="Bowers J.E."/>
            <person name="Hubner S."/>
            <person name="Bellec A."/>
            <person name="Berard A."/>
            <person name="Berges H."/>
            <person name="Blanchet N."/>
            <person name="Boniface M.C."/>
            <person name="Brunel D."/>
            <person name="Catrice O."/>
            <person name="Chaidir N."/>
            <person name="Claudel C."/>
            <person name="Donnadieu C."/>
            <person name="Faraut T."/>
            <person name="Fievet G."/>
            <person name="Helmstetter N."/>
            <person name="King M."/>
            <person name="Knapp S.J."/>
            <person name="Lai Z."/>
            <person name="Le Paslier M.C."/>
            <person name="Lippi Y."/>
            <person name="Lorenzon L."/>
            <person name="Mandel J.R."/>
            <person name="Marage G."/>
            <person name="Marchand G."/>
            <person name="Marquand E."/>
            <person name="Bret-Mestries E."/>
            <person name="Morien E."/>
            <person name="Nambeesan S."/>
            <person name="Nguyen T."/>
            <person name="Pegot-Espagnet P."/>
            <person name="Pouilly N."/>
            <person name="Raftis F."/>
            <person name="Sallet E."/>
            <person name="Schiex T."/>
            <person name="Thomas J."/>
            <person name="Vandecasteele C."/>
            <person name="Vares D."/>
            <person name="Vear F."/>
            <person name="Vautrin S."/>
            <person name="Crespi M."/>
            <person name="Mangin B."/>
            <person name="Burke J.M."/>
            <person name="Salse J."/>
            <person name="Munos S."/>
            <person name="Vincourt P."/>
            <person name="Rieseberg L.H."/>
            <person name="Langlade N.B."/>
        </authorList>
    </citation>
    <scope>NUCLEOTIDE SEQUENCE [LARGE SCALE GENOMIC DNA]</scope>
    <source>
        <strain evidence="10">cv. SF193</strain>
        <tissue evidence="8">Leaves</tissue>
    </source>
</reference>
<gene>
    <name evidence="9" type="ORF">HannXRQ_Chr17g0548321</name>
    <name evidence="8" type="ORF">HanXRQr2_Chr17g0799371</name>
</gene>
<evidence type="ECO:0000256" key="4">
    <source>
        <dbReference type="ARBA" id="ARBA00023242"/>
    </source>
</evidence>
<accession>A0A251RPD8</accession>
<dbReference type="EMBL" id="CM007906">
    <property type="protein sequence ID" value="OTF86212.1"/>
    <property type="molecule type" value="Genomic_DNA"/>
</dbReference>
<evidence type="ECO:0000313" key="8">
    <source>
        <dbReference type="EMBL" id="KAF5755148.1"/>
    </source>
</evidence>
<dbReference type="SMART" id="SM00717">
    <property type="entry name" value="SANT"/>
    <property type="match status" value="2"/>
</dbReference>
<keyword evidence="4" id="KW-0539">Nucleus</keyword>
<dbReference type="Gramene" id="mRNA:HanXRQr2_Chr17g0799371">
    <property type="protein sequence ID" value="mRNA:HanXRQr2_Chr17g0799371"/>
    <property type="gene ID" value="HanXRQr2_Chr17g0799371"/>
</dbReference>
<dbReference type="PANTHER" id="PTHR45614:SF285">
    <property type="entry name" value="TRANSCRIPTION FACTOR MYB98"/>
    <property type="match status" value="1"/>
</dbReference>
<dbReference type="InParanoid" id="A0A251RPD8"/>
<dbReference type="InterPro" id="IPR001005">
    <property type="entry name" value="SANT/Myb"/>
</dbReference>
<keyword evidence="3 9" id="KW-0238">DNA-binding</keyword>
<reference evidence="8" key="3">
    <citation type="submission" date="2020-06" db="EMBL/GenBank/DDBJ databases">
        <title>Helianthus annuus Genome sequencing and assembly Release 2.</title>
        <authorList>
            <person name="Gouzy J."/>
            <person name="Langlade N."/>
            <person name="Munos S."/>
        </authorList>
    </citation>
    <scope>NUCLEOTIDE SEQUENCE</scope>
    <source>
        <tissue evidence="8">Leaves</tissue>
    </source>
</reference>
<evidence type="ECO:0000313" key="10">
    <source>
        <dbReference type="Proteomes" id="UP000215914"/>
    </source>
</evidence>
<feature type="compositionally biased region" description="Basic and acidic residues" evidence="5">
    <location>
        <begin position="105"/>
        <end position="120"/>
    </location>
</feature>
<evidence type="ECO:0000259" key="7">
    <source>
        <dbReference type="PROSITE" id="PS51294"/>
    </source>
</evidence>
<feature type="region of interest" description="Disordered" evidence="5">
    <location>
        <begin position="73"/>
        <end position="120"/>
    </location>
</feature>
<feature type="domain" description="Myb-like" evidence="6">
    <location>
        <begin position="124"/>
        <end position="170"/>
    </location>
</feature>
<sequence length="336" mass="38389">MSSNMHFFGNFSLNDYSSESITPTCAFMESPSHQLCSSFPNFEQFVSQEASPNSFLVGPTQSYDTYQISASRSDLLEPPMRQPEITQPVLVPENNKKTTGRKNKKNVESKGKVDKRQREKVSVRHRWSKYEDRLLVQLVEQHGEKNWAHIAEKLPLRIAKQCRDRWHNCLSPNIVKYGWSEEDDKLLISLHKQFGNKWADIARNMPGRCENSIKNHWNATKRNQFKISSNGYIKTKYHSYLLKDYITSISSSSSDNQINTQESSGFDPQNHEFATSLNALSSSFPGSWVGYEPDELVVDGIGFDFHEVSSHLVDQLQFDSQNVTGFIGSPFGVGFR</sequence>
<dbReference type="FunFam" id="1.10.10.60:FF:000010">
    <property type="entry name" value="Transcriptional activator Myb isoform A"/>
    <property type="match status" value="1"/>
</dbReference>
<evidence type="ECO:0000256" key="5">
    <source>
        <dbReference type="SAM" id="MobiDB-lite"/>
    </source>
</evidence>
<dbReference type="GO" id="GO:0006355">
    <property type="term" value="P:regulation of DNA-templated transcription"/>
    <property type="evidence" value="ECO:0000318"/>
    <property type="project" value="GO_Central"/>
</dbReference>
<evidence type="ECO:0000259" key="6">
    <source>
        <dbReference type="PROSITE" id="PS50090"/>
    </source>
</evidence>
<name>A0A251RPD8_HELAN</name>
<evidence type="ECO:0000256" key="3">
    <source>
        <dbReference type="ARBA" id="ARBA00023125"/>
    </source>
</evidence>
<dbReference type="OrthoDB" id="2143914at2759"/>
<reference evidence="9" key="2">
    <citation type="submission" date="2017-02" db="EMBL/GenBank/DDBJ databases">
        <title>Sunflower complete genome.</title>
        <authorList>
            <person name="Langlade N."/>
            <person name="Munos S."/>
        </authorList>
    </citation>
    <scope>NUCLEOTIDE SEQUENCE [LARGE SCALE GENOMIC DNA]</scope>
    <source>
        <tissue evidence="9">Leaves</tissue>
    </source>
</reference>
<dbReference type="PROSITE" id="PS51294">
    <property type="entry name" value="HTH_MYB"/>
    <property type="match status" value="2"/>
</dbReference>
<feature type="domain" description="Myb-like" evidence="6">
    <location>
        <begin position="171"/>
        <end position="221"/>
    </location>
</feature>
<evidence type="ECO:0000256" key="1">
    <source>
        <dbReference type="ARBA" id="ARBA00004123"/>
    </source>
</evidence>
<feature type="domain" description="HTH myb-type" evidence="7">
    <location>
        <begin position="179"/>
        <end position="225"/>
    </location>
</feature>
<dbReference type="InterPro" id="IPR009057">
    <property type="entry name" value="Homeodomain-like_sf"/>
</dbReference>
<dbReference type="GO" id="GO:0005634">
    <property type="term" value="C:nucleus"/>
    <property type="evidence" value="ECO:0000318"/>
    <property type="project" value="GO_Central"/>
</dbReference>
<comment type="subcellular location">
    <subcellularLocation>
        <location evidence="1">Nucleus</location>
    </subcellularLocation>
</comment>
<dbReference type="InterPro" id="IPR017930">
    <property type="entry name" value="Myb_dom"/>
</dbReference>
<dbReference type="Gene3D" id="1.10.10.60">
    <property type="entry name" value="Homeodomain-like"/>
    <property type="match status" value="2"/>
</dbReference>
<keyword evidence="10" id="KW-1185">Reference proteome</keyword>
<feature type="domain" description="HTH myb-type" evidence="7">
    <location>
        <begin position="123"/>
        <end position="174"/>
    </location>
</feature>
<dbReference type="GO" id="GO:0000978">
    <property type="term" value="F:RNA polymerase II cis-regulatory region sequence-specific DNA binding"/>
    <property type="evidence" value="ECO:0000318"/>
    <property type="project" value="GO_Central"/>
</dbReference>
<dbReference type="Proteomes" id="UP000215914">
    <property type="component" value="Chromosome 17"/>
</dbReference>
<evidence type="ECO:0000256" key="2">
    <source>
        <dbReference type="ARBA" id="ARBA00022737"/>
    </source>
</evidence>
<dbReference type="STRING" id="4232.A0A251RPD8"/>
<dbReference type="InterPro" id="IPR050560">
    <property type="entry name" value="MYB_TF"/>
</dbReference>
<dbReference type="GO" id="GO:0000981">
    <property type="term" value="F:DNA-binding transcription factor activity, RNA polymerase II-specific"/>
    <property type="evidence" value="ECO:0000318"/>
    <property type="project" value="GO_Central"/>
</dbReference>